<dbReference type="EMBL" id="SSNY01000004">
    <property type="protein sequence ID" value="THF57826.1"/>
    <property type="molecule type" value="Genomic_DNA"/>
</dbReference>
<accession>A0ABY2Q8L9</accession>
<sequence length="71" mass="7850">MTSHQPVENHIEAIAREAYDRCHPGDTFEALKRRAPFSKEDRGLLQQWLAFAGEKAGVAAGIEEDGFGPQP</sequence>
<keyword evidence="2" id="KW-1185">Reference proteome</keyword>
<name>A0ABY2Q8L9_9HYPH</name>
<comment type="caution">
    <text evidence="1">The sequence shown here is derived from an EMBL/GenBank/DDBJ whole genome shotgun (WGS) entry which is preliminary data.</text>
</comment>
<reference evidence="1 2" key="1">
    <citation type="submission" date="2019-04" db="EMBL/GenBank/DDBJ databases">
        <title>Mesorhizobium composti sp. nov., isolated from compost.</title>
        <authorList>
            <person name="Lin S.-Y."/>
            <person name="Hameed A."/>
            <person name="Hsieh Y.-T."/>
            <person name="Young C.-C."/>
        </authorList>
    </citation>
    <scope>NUCLEOTIDE SEQUENCE [LARGE SCALE GENOMIC DNA]</scope>
    <source>
        <strain evidence="1 2">CC-YTH430</strain>
    </source>
</reference>
<gene>
    <name evidence="1" type="ORF">E6C48_08755</name>
</gene>
<evidence type="ECO:0000313" key="2">
    <source>
        <dbReference type="Proteomes" id="UP000306441"/>
    </source>
</evidence>
<organism evidence="1 2">
    <name type="scientific">Ollibium composti</name>
    <dbReference type="NCBI Taxonomy" id="2675109"/>
    <lineage>
        <taxon>Bacteria</taxon>
        <taxon>Pseudomonadati</taxon>
        <taxon>Pseudomonadota</taxon>
        <taxon>Alphaproteobacteria</taxon>
        <taxon>Hyphomicrobiales</taxon>
        <taxon>Phyllobacteriaceae</taxon>
        <taxon>Ollibium</taxon>
    </lineage>
</organism>
<dbReference type="Proteomes" id="UP000306441">
    <property type="component" value="Unassembled WGS sequence"/>
</dbReference>
<protein>
    <submittedName>
        <fullName evidence="1">Uncharacterized protein</fullName>
    </submittedName>
</protein>
<dbReference type="RefSeq" id="WP_136356180.1">
    <property type="nucleotide sequence ID" value="NZ_SSNY01000004.1"/>
</dbReference>
<proteinExistence type="predicted"/>
<evidence type="ECO:0000313" key="1">
    <source>
        <dbReference type="EMBL" id="THF57826.1"/>
    </source>
</evidence>